<feature type="region of interest" description="Disordered" evidence="9">
    <location>
        <begin position="105"/>
        <end position="150"/>
    </location>
</feature>
<evidence type="ECO:0000259" key="11">
    <source>
        <dbReference type="PROSITE" id="PS51847"/>
    </source>
</evidence>
<reference evidence="13" key="1">
    <citation type="submission" date="2022-11" db="UniProtKB">
        <authorList>
            <consortium name="WormBaseParasite"/>
        </authorList>
    </citation>
    <scope>IDENTIFICATION</scope>
</reference>
<evidence type="ECO:0000256" key="10">
    <source>
        <dbReference type="SAM" id="Phobius"/>
    </source>
</evidence>
<keyword evidence="3 10" id="KW-0812">Transmembrane</keyword>
<evidence type="ECO:0000313" key="13">
    <source>
        <dbReference type="WBParaSite" id="PSAMB.scaffold1052size36665.g10593.t1"/>
    </source>
</evidence>
<dbReference type="PANTHER" id="PTHR13466">
    <property type="entry name" value="TEX2 PROTEIN-RELATED"/>
    <property type="match status" value="1"/>
</dbReference>
<dbReference type="CDD" id="cd21675">
    <property type="entry name" value="SMP_TEX2"/>
    <property type="match status" value="1"/>
</dbReference>
<dbReference type="InterPro" id="IPR031468">
    <property type="entry name" value="SMP_LBD"/>
</dbReference>
<keyword evidence="8 10" id="KW-0472">Membrane</keyword>
<feature type="compositionally biased region" description="Basic and acidic residues" evidence="9">
    <location>
        <begin position="41"/>
        <end position="55"/>
    </location>
</feature>
<dbReference type="PROSITE" id="PS51847">
    <property type="entry name" value="SMP"/>
    <property type="match status" value="1"/>
</dbReference>
<feature type="region of interest" description="Disordered" evidence="9">
    <location>
        <begin position="27"/>
        <end position="72"/>
    </location>
</feature>
<feature type="region of interest" description="Disordered" evidence="9">
    <location>
        <begin position="679"/>
        <end position="701"/>
    </location>
</feature>
<keyword evidence="7" id="KW-0446">Lipid-binding</keyword>
<dbReference type="Proteomes" id="UP000887566">
    <property type="component" value="Unplaced"/>
</dbReference>
<evidence type="ECO:0000313" key="12">
    <source>
        <dbReference type="Proteomes" id="UP000887566"/>
    </source>
</evidence>
<evidence type="ECO:0000256" key="7">
    <source>
        <dbReference type="ARBA" id="ARBA00023121"/>
    </source>
</evidence>
<evidence type="ECO:0000256" key="4">
    <source>
        <dbReference type="ARBA" id="ARBA00022824"/>
    </source>
</evidence>
<sequence length="838" mass="95270">MEALMDIISTSEHQESPAPVQLTYAESGTQWSSYDDSDSVSSKESEHSKDSEHSKLGNFFRKAKERGKRLVHRRKKKTKIIMVDQTFQTDTSLFETLEETASAPHLNFPMSNDTETETEIGTPPPTTPPPTTPLQSTTTFSQSPADLQSEVVHEGAQEPTHPVKPPLKRRISFKKFRLVFGLFLLFLTFLLPFWVASFLWGVFISMSTFVYLFIAQATAPPRNEPSPEMIESIAKEIARQKVLKQAIRYRGWMNELRRRYNPLDYSVNMTQSVVVELEGRTLRIARPKKNVIKHTFFNDPTLKVPEPPMIKSRAYDLMNADIKLRPHGLARRRWWNRKYPILILLAPQKEDIVVDGNGDDSDSDYSQSDNEYLNDIPISEESDLRRRWTISKSTHDDSFVKSRDDSFVKSREVSFAKATEERHSRRGSTKSGARRKKIILFPRSSREKERWFHRLREASSLHQTATGTAFDVNERKASNLSLPTIFDQSTISGAAGVNISIEYYLYVSYGMEFAKTMAEVMKSSSVEHLPESGIIHMNLDQCIWTPKNADFKSEVVLAANALVARLFFDFCRDERWIHVVRSQIETKLATLELPHFIETLTLSQLKLGTTTPQVIGVHSPVVNDWGLWVDVEIKYEGGLELGFETKLDLVTMVEEKKGVFRKITLSRVISNDRRHYSDDELSISPENSANEDFGGSTAGDIPSGGMGKKILNVIDKISKSDFFHNVAELGPIKKIMEEISTTCLMLNVEVTHLEGTLAINLPPPPSDRIWFGFRRPPQFSLKAVPQVGDRVVDMSTVSAWIENKLHMLLEKHLVVPNMGDLVCPLMAGNEMFKFGYNN</sequence>
<dbReference type="GO" id="GO:0008289">
    <property type="term" value="F:lipid binding"/>
    <property type="evidence" value="ECO:0007669"/>
    <property type="project" value="UniProtKB-KW"/>
</dbReference>
<dbReference type="GO" id="GO:0006869">
    <property type="term" value="P:lipid transport"/>
    <property type="evidence" value="ECO:0007669"/>
    <property type="project" value="UniProtKB-KW"/>
</dbReference>
<dbReference type="GO" id="GO:0005789">
    <property type="term" value="C:endoplasmic reticulum membrane"/>
    <property type="evidence" value="ECO:0007669"/>
    <property type="project" value="UniProtKB-SubCell"/>
</dbReference>
<feature type="compositionally biased region" description="Basic residues" evidence="9">
    <location>
        <begin position="61"/>
        <end position="72"/>
    </location>
</feature>
<dbReference type="WBParaSite" id="PSAMB.scaffold1052size36665.g10593.t1">
    <property type="protein sequence ID" value="PSAMB.scaffold1052size36665.g10593.t1"/>
    <property type="gene ID" value="PSAMB.scaffold1052size36665.g10593"/>
</dbReference>
<feature type="compositionally biased region" description="Pro residues" evidence="9">
    <location>
        <begin position="122"/>
        <end position="132"/>
    </location>
</feature>
<dbReference type="PANTHER" id="PTHR13466:SF0">
    <property type="entry name" value="SMP-LTD DOMAIN-CONTAINING PROTEIN"/>
    <property type="match status" value="1"/>
</dbReference>
<proteinExistence type="predicted"/>
<evidence type="ECO:0000256" key="8">
    <source>
        <dbReference type="ARBA" id="ARBA00023136"/>
    </source>
</evidence>
<organism evidence="12 13">
    <name type="scientific">Plectus sambesii</name>
    <dbReference type="NCBI Taxonomy" id="2011161"/>
    <lineage>
        <taxon>Eukaryota</taxon>
        <taxon>Metazoa</taxon>
        <taxon>Ecdysozoa</taxon>
        <taxon>Nematoda</taxon>
        <taxon>Chromadorea</taxon>
        <taxon>Plectida</taxon>
        <taxon>Plectina</taxon>
        <taxon>Plectoidea</taxon>
        <taxon>Plectidae</taxon>
        <taxon>Plectus</taxon>
    </lineage>
</organism>
<keyword evidence="12" id="KW-1185">Reference proteome</keyword>
<evidence type="ECO:0000256" key="9">
    <source>
        <dbReference type="SAM" id="MobiDB-lite"/>
    </source>
</evidence>
<dbReference type="AlphaFoldDB" id="A0A914UJQ6"/>
<feature type="transmembrane region" description="Helical" evidence="10">
    <location>
        <begin position="178"/>
        <end position="203"/>
    </location>
</feature>
<evidence type="ECO:0000256" key="5">
    <source>
        <dbReference type="ARBA" id="ARBA00022989"/>
    </source>
</evidence>
<accession>A0A914UJQ6</accession>
<keyword evidence="5 10" id="KW-1133">Transmembrane helix</keyword>
<protein>
    <submittedName>
        <fullName evidence="13">SMP-LTD domain-containing protein</fullName>
    </submittedName>
</protein>
<evidence type="ECO:0000256" key="1">
    <source>
        <dbReference type="ARBA" id="ARBA00004586"/>
    </source>
</evidence>
<name>A0A914UJQ6_9BILA</name>
<keyword evidence="2" id="KW-0813">Transport</keyword>
<keyword evidence="6" id="KW-0445">Lipid transport</keyword>
<feature type="domain" description="SMP-LTD" evidence="11">
    <location>
        <begin position="552"/>
        <end position="824"/>
    </location>
</feature>
<comment type="subcellular location">
    <subcellularLocation>
        <location evidence="1">Endoplasmic reticulum membrane</location>
    </subcellularLocation>
</comment>
<evidence type="ECO:0000256" key="3">
    <source>
        <dbReference type="ARBA" id="ARBA00022692"/>
    </source>
</evidence>
<evidence type="ECO:0000256" key="2">
    <source>
        <dbReference type="ARBA" id="ARBA00022448"/>
    </source>
</evidence>
<evidence type="ECO:0000256" key="6">
    <source>
        <dbReference type="ARBA" id="ARBA00023055"/>
    </source>
</evidence>
<keyword evidence="4" id="KW-0256">Endoplasmic reticulum</keyword>